<reference evidence="2 3" key="1">
    <citation type="submission" date="2021-08" db="EMBL/GenBank/DDBJ databases">
        <title>Draft Genome Sequence of Phanerochaete sordida strain YK-624.</title>
        <authorList>
            <person name="Mori T."/>
            <person name="Dohra H."/>
            <person name="Suzuki T."/>
            <person name="Kawagishi H."/>
            <person name="Hirai H."/>
        </authorList>
    </citation>
    <scope>NUCLEOTIDE SEQUENCE [LARGE SCALE GENOMIC DNA]</scope>
    <source>
        <strain evidence="2 3">YK-624</strain>
    </source>
</reference>
<dbReference type="Proteomes" id="UP000703269">
    <property type="component" value="Unassembled WGS sequence"/>
</dbReference>
<sequence>MSSPRPKVKCRKRGGRAWHREHFVDHPLYDSNDPRAFVRPGRHAAVKAWCKRCLDAFVQHIVSVEAQQVQRGERTAVREPHVIAEDPDVWDAADAGWNSCDPARCLVHLRDCELQPPDVRERARLQIEQQNQARRVPEDASGTALVVRPSSPPATDDVRAPPAVPPPSALPYYAVPPGVVVHAVTYVYPVEYAAVAVQMARDLPQPVPPWPMGFVAAMPLVLPHGLQGWQPAAAAHAVNMAAQAQGDESEELTSWGEELSRAQLEDPEFWEELARLCEAAVEE</sequence>
<proteinExistence type="predicted"/>
<gene>
    <name evidence="2" type="ORF">PsYK624_147750</name>
</gene>
<name>A0A9P3GP71_9APHY</name>
<dbReference type="EMBL" id="BPQB01000090">
    <property type="protein sequence ID" value="GJE98543.1"/>
    <property type="molecule type" value="Genomic_DNA"/>
</dbReference>
<keyword evidence="3" id="KW-1185">Reference proteome</keyword>
<evidence type="ECO:0000313" key="2">
    <source>
        <dbReference type="EMBL" id="GJE98543.1"/>
    </source>
</evidence>
<comment type="caution">
    <text evidence="2">The sequence shown here is derived from an EMBL/GenBank/DDBJ whole genome shotgun (WGS) entry which is preliminary data.</text>
</comment>
<dbReference type="OrthoDB" id="10500275at2759"/>
<feature type="region of interest" description="Disordered" evidence="1">
    <location>
        <begin position="128"/>
        <end position="162"/>
    </location>
</feature>
<organism evidence="2 3">
    <name type="scientific">Phanerochaete sordida</name>
    <dbReference type="NCBI Taxonomy" id="48140"/>
    <lineage>
        <taxon>Eukaryota</taxon>
        <taxon>Fungi</taxon>
        <taxon>Dikarya</taxon>
        <taxon>Basidiomycota</taxon>
        <taxon>Agaricomycotina</taxon>
        <taxon>Agaricomycetes</taxon>
        <taxon>Polyporales</taxon>
        <taxon>Phanerochaetaceae</taxon>
        <taxon>Phanerochaete</taxon>
    </lineage>
</organism>
<dbReference type="AlphaFoldDB" id="A0A9P3GP71"/>
<evidence type="ECO:0000256" key="1">
    <source>
        <dbReference type="SAM" id="MobiDB-lite"/>
    </source>
</evidence>
<accession>A0A9P3GP71</accession>
<protein>
    <submittedName>
        <fullName evidence="2">Uncharacterized protein</fullName>
    </submittedName>
</protein>
<evidence type="ECO:0000313" key="3">
    <source>
        <dbReference type="Proteomes" id="UP000703269"/>
    </source>
</evidence>